<dbReference type="NCBIfam" id="TIGR01536">
    <property type="entry name" value="asn_synth_AEB"/>
    <property type="match status" value="1"/>
</dbReference>
<evidence type="ECO:0000256" key="2">
    <source>
        <dbReference type="ARBA" id="ARBA00005752"/>
    </source>
</evidence>
<comment type="pathway">
    <text evidence="1">Amino-acid biosynthesis; L-asparagine biosynthesis; L-asparagine from L-aspartate (L-Gln route): step 1/1.</text>
</comment>
<dbReference type="Proteomes" id="UP000192917">
    <property type="component" value="Unassembled WGS sequence"/>
</dbReference>
<keyword evidence="12" id="KW-1185">Reference proteome</keyword>
<dbReference type="EC" id="6.3.5.4" evidence="3"/>
<dbReference type="GO" id="GO:0005524">
    <property type="term" value="F:ATP binding"/>
    <property type="evidence" value="ECO:0007669"/>
    <property type="project" value="UniProtKB-KW"/>
</dbReference>
<dbReference type="EMBL" id="FWZX01000029">
    <property type="protein sequence ID" value="SMF70151.1"/>
    <property type="molecule type" value="Genomic_DNA"/>
</dbReference>
<dbReference type="InterPro" id="IPR033738">
    <property type="entry name" value="AsnB_N"/>
</dbReference>
<accession>A0A1Y6CQV9</accession>
<evidence type="ECO:0000259" key="10">
    <source>
        <dbReference type="PROSITE" id="PS51278"/>
    </source>
</evidence>
<dbReference type="GO" id="GO:0005829">
    <property type="term" value="C:cytosol"/>
    <property type="evidence" value="ECO:0007669"/>
    <property type="project" value="TreeGrafter"/>
</dbReference>
<dbReference type="AlphaFoldDB" id="A0A1Y6CQV9"/>
<evidence type="ECO:0000256" key="8">
    <source>
        <dbReference type="PIRSR" id="PIRSR001589-2"/>
    </source>
</evidence>
<dbReference type="GO" id="GO:0004066">
    <property type="term" value="F:asparagine synthase (glutamine-hydrolyzing) activity"/>
    <property type="evidence" value="ECO:0007669"/>
    <property type="project" value="UniProtKB-EC"/>
</dbReference>
<dbReference type="PANTHER" id="PTHR43284:SF1">
    <property type="entry name" value="ASPARAGINE SYNTHETASE"/>
    <property type="match status" value="1"/>
</dbReference>
<evidence type="ECO:0000256" key="4">
    <source>
        <dbReference type="ARBA" id="ARBA00022741"/>
    </source>
</evidence>
<feature type="domain" description="Glutamine amidotransferase type-2" evidence="10">
    <location>
        <begin position="1"/>
        <end position="201"/>
    </location>
</feature>
<protein>
    <recommendedName>
        <fullName evidence="3">asparagine synthase (glutamine-hydrolyzing)</fullName>
        <ecNumber evidence="3">6.3.5.4</ecNumber>
    </recommendedName>
</protein>
<dbReference type="InterPro" id="IPR001962">
    <property type="entry name" value="Asn_synthase"/>
</dbReference>
<dbReference type="InterPro" id="IPR017932">
    <property type="entry name" value="GATase_2_dom"/>
</dbReference>
<evidence type="ECO:0000256" key="9">
    <source>
        <dbReference type="PIRSR" id="PIRSR001589-3"/>
    </source>
</evidence>
<dbReference type="SUPFAM" id="SSF52402">
    <property type="entry name" value="Adenine nucleotide alpha hydrolases-like"/>
    <property type="match status" value="1"/>
</dbReference>
<dbReference type="PIRSF" id="PIRSF001589">
    <property type="entry name" value="Asn_synthetase_glu-h"/>
    <property type="match status" value="1"/>
</dbReference>
<dbReference type="STRING" id="560819.SAMN05428998_12938"/>
<dbReference type="PROSITE" id="PS51278">
    <property type="entry name" value="GATASE_TYPE_2"/>
    <property type="match status" value="1"/>
</dbReference>
<dbReference type="InterPro" id="IPR029055">
    <property type="entry name" value="Ntn_hydrolases_N"/>
</dbReference>
<dbReference type="InterPro" id="IPR014729">
    <property type="entry name" value="Rossmann-like_a/b/a_fold"/>
</dbReference>
<dbReference type="Pfam" id="PF00733">
    <property type="entry name" value="Asn_synthase"/>
    <property type="match status" value="1"/>
</dbReference>
<name>A0A1Y6CQV9_9PROT</name>
<organism evidence="11 12">
    <name type="scientific">Tistlia consotensis USBA 355</name>
    <dbReference type="NCBI Taxonomy" id="560819"/>
    <lineage>
        <taxon>Bacteria</taxon>
        <taxon>Pseudomonadati</taxon>
        <taxon>Pseudomonadota</taxon>
        <taxon>Alphaproteobacteria</taxon>
        <taxon>Rhodospirillales</taxon>
        <taxon>Rhodovibrionaceae</taxon>
        <taxon>Tistlia</taxon>
    </lineage>
</organism>
<dbReference type="SUPFAM" id="SSF56235">
    <property type="entry name" value="N-terminal nucleophile aminohydrolases (Ntn hydrolases)"/>
    <property type="match status" value="1"/>
</dbReference>
<evidence type="ECO:0000256" key="5">
    <source>
        <dbReference type="ARBA" id="ARBA00022840"/>
    </source>
</evidence>
<dbReference type="InterPro" id="IPR051786">
    <property type="entry name" value="ASN_synthetase/amidase"/>
</dbReference>
<reference evidence="11 12" key="1">
    <citation type="submission" date="2017-04" db="EMBL/GenBank/DDBJ databases">
        <authorList>
            <person name="Afonso C.L."/>
            <person name="Miller P.J."/>
            <person name="Scott M.A."/>
            <person name="Spackman E."/>
            <person name="Goraichik I."/>
            <person name="Dimitrov K.M."/>
            <person name="Suarez D.L."/>
            <person name="Swayne D.E."/>
        </authorList>
    </citation>
    <scope>NUCLEOTIDE SEQUENCE [LARGE SCALE GENOMIC DNA]</scope>
    <source>
        <strain evidence="11 12">USBA 355</strain>
    </source>
</reference>
<evidence type="ECO:0000256" key="3">
    <source>
        <dbReference type="ARBA" id="ARBA00012737"/>
    </source>
</evidence>
<dbReference type="CDD" id="cd01991">
    <property type="entry name" value="Asn_synthase_B_C"/>
    <property type="match status" value="1"/>
</dbReference>
<sequence>MAEGRAVDRRVLQRMTEALHSRGPDAADLWTQGPVGLGHARLSIVDLAGGAQPMSSAAGTVISYNGEIYNAPELRAALPGYRFRTLCDTEVILAVYETFGPEGFERLRGMFAFALHDPVRDLLVLHRDRFGIKPLYLLDLPQGVAFASSPKAFVQAGLAVARVADGPLQDWLARGYCLGEDALLAGVRRVLPGELVTIAGGRRAESRLPALALPRRSPPPSRASALVQLDEVLLDSVRLHCRADVPYGLFLSGGVDSSAILVAHAKLGLPPIQSFTIGFDVGPRGGKGGDAEPERARRLAQRFGSEHQALTFTEADCWTYLPRVAAYMEDPVADYAALPTWKLAETAAQSLKVVLCGEGGDEVFAGYGRYRQSWLRSWLRRLRGRESFAPVPERSAFRPAGGGPGPSRLVARQLRDLAETLPAKLLLRLDNCLMAHGLEGRTPFLDREVLQFGLGLPDRLRLSGGTGKLLLKTWLQREAPEAGAFDRKRGFTVPVAHWMERSARRLAGLLADNRALRLHLPELDAGRLFREARRETAGLRWQLLFFAVWHALHIEMPGCRDAVNVDTFALLGG</sequence>
<keyword evidence="4 8" id="KW-0547">Nucleotide-binding</keyword>
<dbReference type="PANTHER" id="PTHR43284">
    <property type="entry name" value="ASPARAGINE SYNTHETASE (GLUTAMINE-HYDROLYZING)"/>
    <property type="match status" value="1"/>
</dbReference>
<dbReference type="InterPro" id="IPR006426">
    <property type="entry name" value="Asn_synth_AEB"/>
</dbReference>
<dbReference type="Pfam" id="PF13537">
    <property type="entry name" value="GATase_7"/>
    <property type="match status" value="1"/>
</dbReference>
<feature type="binding site" evidence="8">
    <location>
        <position position="88"/>
    </location>
    <ligand>
        <name>L-glutamine</name>
        <dbReference type="ChEBI" id="CHEBI:58359"/>
    </ligand>
</feature>
<feature type="binding site" evidence="8">
    <location>
        <position position="277"/>
    </location>
    <ligand>
        <name>ATP</name>
        <dbReference type="ChEBI" id="CHEBI:30616"/>
    </ligand>
</feature>
<gene>
    <name evidence="11" type="ORF">SAMN05428998_12938</name>
</gene>
<comment type="catalytic activity">
    <reaction evidence="7">
        <text>L-aspartate + L-glutamine + ATP + H2O = L-asparagine + L-glutamate + AMP + diphosphate + H(+)</text>
        <dbReference type="Rhea" id="RHEA:12228"/>
        <dbReference type="ChEBI" id="CHEBI:15377"/>
        <dbReference type="ChEBI" id="CHEBI:15378"/>
        <dbReference type="ChEBI" id="CHEBI:29985"/>
        <dbReference type="ChEBI" id="CHEBI:29991"/>
        <dbReference type="ChEBI" id="CHEBI:30616"/>
        <dbReference type="ChEBI" id="CHEBI:33019"/>
        <dbReference type="ChEBI" id="CHEBI:58048"/>
        <dbReference type="ChEBI" id="CHEBI:58359"/>
        <dbReference type="ChEBI" id="CHEBI:456215"/>
        <dbReference type="EC" id="6.3.5.4"/>
    </reaction>
</comment>
<proteinExistence type="inferred from homology"/>
<keyword evidence="5 8" id="KW-0067">ATP-binding</keyword>
<dbReference type="GO" id="GO:0006529">
    <property type="term" value="P:asparagine biosynthetic process"/>
    <property type="evidence" value="ECO:0007669"/>
    <property type="project" value="InterPro"/>
</dbReference>
<evidence type="ECO:0000313" key="11">
    <source>
        <dbReference type="EMBL" id="SMF70151.1"/>
    </source>
</evidence>
<evidence type="ECO:0000256" key="6">
    <source>
        <dbReference type="ARBA" id="ARBA00022962"/>
    </source>
</evidence>
<evidence type="ECO:0000256" key="7">
    <source>
        <dbReference type="ARBA" id="ARBA00048741"/>
    </source>
</evidence>
<keyword evidence="6" id="KW-0315">Glutamine amidotransferase</keyword>
<dbReference type="CDD" id="cd00712">
    <property type="entry name" value="AsnB"/>
    <property type="match status" value="1"/>
</dbReference>
<feature type="site" description="Important for beta-aspartyl-AMP intermediate formation" evidence="9">
    <location>
        <position position="358"/>
    </location>
</feature>
<comment type="similarity">
    <text evidence="2">Belongs to the asparagine synthetase family.</text>
</comment>
<dbReference type="Gene3D" id="3.60.20.10">
    <property type="entry name" value="Glutamine Phosphoribosylpyrophosphate, subunit 1, domain 1"/>
    <property type="match status" value="1"/>
</dbReference>
<dbReference type="Gene3D" id="3.40.50.620">
    <property type="entry name" value="HUPs"/>
    <property type="match status" value="1"/>
</dbReference>
<evidence type="ECO:0000256" key="1">
    <source>
        <dbReference type="ARBA" id="ARBA00005187"/>
    </source>
</evidence>
<evidence type="ECO:0000313" key="12">
    <source>
        <dbReference type="Proteomes" id="UP000192917"/>
    </source>
</evidence>